<dbReference type="EMBL" id="QPFP01000117">
    <property type="protein sequence ID" value="TEB21252.1"/>
    <property type="molecule type" value="Genomic_DNA"/>
</dbReference>
<proteinExistence type="predicted"/>
<evidence type="ECO:0000313" key="1">
    <source>
        <dbReference type="EMBL" id="TEB21252.1"/>
    </source>
</evidence>
<name>A0A4Y7SHL6_COPMI</name>
<protein>
    <submittedName>
        <fullName evidence="1">Uncharacterized protein</fullName>
    </submittedName>
</protein>
<comment type="caution">
    <text evidence="1">The sequence shown here is derived from an EMBL/GenBank/DDBJ whole genome shotgun (WGS) entry which is preliminary data.</text>
</comment>
<gene>
    <name evidence="1" type="ORF">FA13DRAFT_1800136</name>
</gene>
<sequence length="244" mass="27896">MLRSLQATLTRNLVRSQETTLAGGIHFFVVARPHTRHTRSEELPAERVGIFCHEVESIVYLLSSRVELTSPGGVGSSEDLRVVANLPPRISSPSPFSCSSYAYYTPLNTRRQSLMTTRYTLDNLILVDSHSEKCQEGPRKEWFWYWRNTSPTRFGDRAYFTRQDGDVAIVDEYAHRVLRKLQVETMRLKATERGLSMSEILAAVKREYLPANEDEEGGRLVITKAVGGGFVKDYRRWYPVARGY</sequence>
<evidence type="ECO:0000313" key="2">
    <source>
        <dbReference type="Proteomes" id="UP000298030"/>
    </source>
</evidence>
<accession>A0A4Y7SHL6</accession>
<dbReference type="Proteomes" id="UP000298030">
    <property type="component" value="Unassembled WGS sequence"/>
</dbReference>
<dbReference type="AlphaFoldDB" id="A0A4Y7SHL6"/>
<organism evidence="1 2">
    <name type="scientific">Coprinellus micaceus</name>
    <name type="common">Glistening ink-cap mushroom</name>
    <name type="synonym">Coprinus micaceus</name>
    <dbReference type="NCBI Taxonomy" id="71717"/>
    <lineage>
        <taxon>Eukaryota</taxon>
        <taxon>Fungi</taxon>
        <taxon>Dikarya</taxon>
        <taxon>Basidiomycota</taxon>
        <taxon>Agaricomycotina</taxon>
        <taxon>Agaricomycetes</taxon>
        <taxon>Agaricomycetidae</taxon>
        <taxon>Agaricales</taxon>
        <taxon>Agaricineae</taxon>
        <taxon>Psathyrellaceae</taxon>
        <taxon>Coprinellus</taxon>
    </lineage>
</organism>
<keyword evidence="2" id="KW-1185">Reference proteome</keyword>
<reference evidence="1 2" key="1">
    <citation type="journal article" date="2019" name="Nat. Ecol. Evol.">
        <title>Megaphylogeny resolves global patterns of mushroom evolution.</title>
        <authorList>
            <person name="Varga T."/>
            <person name="Krizsan K."/>
            <person name="Foldi C."/>
            <person name="Dima B."/>
            <person name="Sanchez-Garcia M."/>
            <person name="Sanchez-Ramirez S."/>
            <person name="Szollosi G.J."/>
            <person name="Szarkandi J.G."/>
            <person name="Papp V."/>
            <person name="Albert L."/>
            <person name="Andreopoulos W."/>
            <person name="Angelini C."/>
            <person name="Antonin V."/>
            <person name="Barry K.W."/>
            <person name="Bougher N.L."/>
            <person name="Buchanan P."/>
            <person name="Buyck B."/>
            <person name="Bense V."/>
            <person name="Catcheside P."/>
            <person name="Chovatia M."/>
            <person name="Cooper J."/>
            <person name="Damon W."/>
            <person name="Desjardin D."/>
            <person name="Finy P."/>
            <person name="Geml J."/>
            <person name="Haridas S."/>
            <person name="Hughes K."/>
            <person name="Justo A."/>
            <person name="Karasinski D."/>
            <person name="Kautmanova I."/>
            <person name="Kiss B."/>
            <person name="Kocsube S."/>
            <person name="Kotiranta H."/>
            <person name="LaButti K.M."/>
            <person name="Lechner B.E."/>
            <person name="Liimatainen K."/>
            <person name="Lipzen A."/>
            <person name="Lukacs Z."/>
            <person name="Mihaltcheva S."/>
            <person name="Morgado L.N."/>
            <person name="Niskanen T."/>
            <person name="Noordeloos M.E."/>
            <person name="Ohm R.A."/>
            <person name="Ortiz-Santana B."/>
            <person name="Ovrebo C."/>
            <person name="Racz N."/>
            <person name="Riley R."/>
            <person name="Savchenko A."/>
            <person name="Shiryaev A."/>
            <person name="Soop K."/>
            <person name="Spirin V."/>
            <person name="Szebenyi C."/>
            <person name="Tomsovsky M."/>
            <person name="Tulloss R.E."/>
            <person name="Uehling J."/>
            <person name="Grigoriev I.V."/>
            <person name="Vagvolgyi C."/>
            <person name="Papp T."/>
            <person name="Martin F.M."/>
            <person name="Miettinen O."/>
            <person name="Hibbett D.S."/>
            <person name="Nagy L.G."/>
        </authorList>
    </citation>
    <scope>NUCLEOTIDE SEQUENCE [LARGE SCALE GENOMIC DNA]</scope>
    <source>
        <strain evidence="1 2">FP101781</strain>
    </source>
</reference>